<dbReference type="SUPFAM" id="SSF55008">
    <property type="entry name" value="HMA, heavy metal-associated domain"/>
    <property type="match status" value="1"/>
</dbReference>
<evidence type="ECO:0000313" key="6">
    <source>
        <dbReference type="Proteomes" id="UP000320857"/>
    </source>
</evidence>
<dbReference type="RefSeq" id="WP_143650190.1">
    <property type="nucleotide sequence ID" value="NZ_JABJXA010000085.1"/>
</dbReference>
<dbReference type="InterPro" id="IPR017969">
    <property type="entry name" value="Heavy-metal-associated_CS"/>
</dbReference>
<dbReference type="CDD" id="cd00371">
    <property type="entry name" value="HMA"/>
    <property type="match status" value="1"/>
</dbReference>
<evidence type="ECO:0000256" key="2">
    <source>
        <dbReference type="SAM" id="MobiDB-lite"/>
    </source>
</evidence>
<dbReference type="AlphaFoldDB" id="A0A5P0YVN0"/>
<dbReference type="PROSITE" id="PS01047">
    <property type="entry name" value="HMA_1"/>
    <property type="match status" value="1"/>
</dbReference>
<gene>
    <name evidence="5" type="ORF">FNX44_021200</name>
    <name evidence="4" type="ORF">H3147_15480</name>
</gene>
<dbReference type="EMBL" id="VJYK02000274">
    <property type="protein sequence ID" value="MQS04341.1"/>
    <property type="molecule type" value="Genomic_DNA"/>
</dbReference>
<dbReference type="PROSITE" id="PS50846">
    <property type="entry name" value="HMA_2"/>
    <property type="match status" value="1"/>
</dbReference>
<evidence type="ECO:0000259" key="3">
    <source>
        <dbReference type="PROSITE" id="PS50846"/>
    </source>
</evidence>
<dbReference type="InterPro" id="IPR006121">
    <property type="entry name" value="HMA_dom"/>
</dbReference>
<dbReference type="EMBL" id="JABJXA010000085">
    <property type="protein sequence ID" value="MBB1260223.1"/>
    <property type="molecule type" value="Genomic_DNA"/>
</dbReference>
<protein>
    <submittedName>
        <fullName evidence="5">Copper-binding protein</fullName>
    </submittedName>
    <submittedName>
        <fullName evidence="4">Heavy-metal-associated domain-containing protein</fullName>
    </submittedName>
</protein>
<dbReference type="Proteomes" id="UP000320857">
    <property type="component" value="Unassembled WGS sequence"/>
</dbReference>
<dbReference type="Pfam" id="PF00403">
    <property type="entry name" value="HMA"/>
    <property type="match status" value="1"/>
</dbReference>
<evidence type="ECO:0000256" key="1">
    <source>
        <dbReference type="ARBA" id="ARBA00022723"/>
    </source>
</evidence>
<feature type="compositionally biased region" description="Polar residues" evidence="2">
    <location>
        <begin position="1"/>
        <end position="15"/>
    </location>
</feature>
<reference evidence="7" key="2">
    <citation type="submission" date="2020-05" db="EMBL/GenBank/DDBJ databases">
        <title>Classification of alakaliphilic streptomycetes isolated from an alkaline soil next to Lonar Crater, India and a proposal for the recognition of Streptomyces alkaliterrae sp. nov.</title>
        <authorList>
            <person name="Golinska P."/>
        </authorList>
    </citation>
    <scope>NUCLEOTIDE SEQUENCE [LARGE SCALE GENOMIC DNA]</scope>
    <source>
        <strain evidence="7">OF8</strain>
    </source>
</reference>
<dbReference type="GO" id="GO:0046872">
    <property type="term" value="F:metal ion binding"/>
    <property type="evidence" value="ECO:0007669"/>
    <property type="project" value="UniProtKB-KW"/>
</dbReference>
<dbReference type="InterPro" id="IPR036163">
    <property type="entry name" value="HMA_dom_sf"/>
</dbReference>
<proteinExistence type="predicted"/>
<accession>A0A5P0YVN0</accession>
<evidence type="ECO:0000313" key="7">
    <source>
        <dbReference type="Proteomes" id="UP000517765"/>
    </source>
</evidence>
<organism evidence="5 6">
    <name type="scientific">Streptomyces alkaliterrae</name>
    <dbReference type="NCBI Taxonomy" id="2213162"/>
    <lineage>
        <taxon>Bacteria</taxon>
        <taxon>Bacillati</taxon>
        <taxon>Actinomycetota</taxon>
        <taxon>Actinomycetes</taxon>
        <taxon>Kitasatosporales</taxon>
        <taxon>Streptomycetaceae</taxon>
        <taxon>Streptomyces</taxon>
    </lineage>
</organism>
<evidence type="ECO:0000313" key="5">
    <source>
        <dbReference type="EMBL" id="MQS04341.1"/>
    </source>
</evidence>
<reference evidence="5 6" key="1">
    <citation type="submission" date="2019-10" db="EMBL/GenBank/DDBJ databases">
        <title>Streptomyces sp. nov., a novel actinobacterium isolated from alkaline environment.</title>
        <authorList>
            <person name="Golinska P."/>
        </authorList>
    </citation>
    <scope>NUCLEOTIDE SEQUENCE [LARGE SCALE GENOMIC DNA]</scope>
    <source>
        <strain evidence="5 6">OF1</strain>
    </source>
</reference>
<reference evidence="4" key="3">
    <citation type="journal article" name="Syst. Appl. Microbiol.">
        <title>Streptomyces alkaliterrae sp. nov., isolated from an alkaline soil, and emended descriptions of Streptomyces alkaliphilus, Streptomyces calidiresistens and Streptomyces durbertensis.</title>
        <authorList>
            <person name="Swiecimska M."/>
            <person name="Golinska P."/>
            <person name="Nouioui I."/>
            <person name="Wypij M."/>
            <person name="Rai M."/>
            <person name="Sangal V."/>
            <person name="Goodfellow M."/>
        </authorList>
    </citation>
    <scope>NUCLEOTIDE SEQUENCE</scope>
    <source>
        <strain evidence="4">OF8</strain>
    </source>
</reference>
<dbReference type="Gene3D" id="3.30.70.100">
    <property type="match status" value="1"/>
</dbReference>
<evidence type="ECO:0000313" key="4">
    <source>
        <dbReference type="EMBL" id="MBB1260223.1"/>
    </source>
</evidence>
<keyword evidence="1" id="KW-0479">Metal-binding</keyword>
<name>A0A5P0YVN0_9ACTN</name>
<feature type="domain" description="HMA" evidence="3">
    <location>
        <begin position="24"/>
        <end position="89"/>
    </location>
</feature>
<comment type="caution">
    <text evidence="5">The sequence shown here is derived from an EMBL/GenBank/DDBJ whole genome shotgun (WGS) entry which is preliminary data.</text>
</comment>
<dbReference type="OrthoDB" id="9813965at2"/>
<dbReference type="Proteomes" id="UP000517765">
    <property type="component" value="Unassembled WGS sequence"/>
</dbReference>
<sequence>MTSCCTPDGNRSNGTAAVPPGNERRTVYTVSGMSCGGCAATLTTALGELSGVRTVDVDVETGQVTVVTDGPADDRRISDAVDHAGYELNGRA</sequence>
<feature type="region of interest" description="Disordered" evidence="2">
    <location>
        <begin position="1"/>
        <end position="22"/>
    </location>
</feature>
<keyword evidence="6" id="KW-1185">Reference proteome</keyword>